<dbReference type="SMART" id="SM00181">
    <property type="entry name" value="EGF"/>
    <property type="match status" value="4"/>
</dbReference>
<feature type="domain" description="EGF-like" evidence="1">
    <location>
        <begin position="275"/>
        <end position="318"/>
    </location>
</feature>
<evidence type="ECO:0000313" key="3">
    <source>
        <dbReference type="Proteomes" id="UP000249390"/>
    </source>
</evidence>
<evidence type="ECO:0000313" key="2">
    <source>
        <dbReference type="EMBL" id="RAL38420.1"/>
    </source>
</evidence>
<proteinExistence type="predicted"/>
<accession>A0A328D0D7</accession>
<comment type="caution">
    <text evidence="2">The sequence shown here is derived from an EMBL/GenBank/DDBJ whole genome shotgun (WGS) entry which is preliminary data.</text>
</comment>
<reference evidence="2 3" key="1">
    <citation type="submission" date="2018-06" db="EMBL/GenBank/DDBJ databases">
        <title>The Genome of Cuscuta australis (Dodder) Provides Insight into the Evolution of Plant Parasitism.</title>
        <authorList>
            <person name="Liu H."/>
        </authorList>
    </citation>
    <scope>NUCLEOTIDE SEQUENCE [LARGE SCALE GENOMIC DNA]</scope>
    <source>
        <strain evidence="3">cv. Yunnan</strain>
        <tissue evidence="2">Vines</tissue>
    </source>
</reference>
<feature type="domain" description="EGF-like" evidence="1">
    <location>
        <begin position="199"/>
        <end position="250"/>
    </location>
</feature>
<feature type="domain" description="EGF-like" evidence="1">
    <location>
        <begin position="123"/>
        <end position="162"/>
    </location>
</feature>
<dbReference type="InterPro" id="IPR000742">
    <property type="entry name" value="EGF"/>
</dbReference>
<gene>
    <name evidence="2" type="ORF">DM860_002398</name>
</gene>
<name>A0A328D0D7_9ASTE</name>
<dbReference type="EMBL" id="NQVE01000209">
    <property type="protein sequence ID" value="RAL38420.1"/>
    <property type="molecule type" value="Genomic_DNA"/>
</dbReference>
<dbReference type="PANTHER" id="PTHR33881">
    <property type="entry name" value="NEUROGENIC LOCUS NOTCH-LIKE PROTEIN"/>
    <property type="match status" value="1"/>
</dbReference>
<dbReference type="PANTHER" id="PTHR33881:SF7">
    <property type="entry name" value="NEUROGENIC LOCUS NOTCH-LIKE PROTEIN"/>
    <property type="match status" value="1"/>
</dbReference>
<organism evidence="2 3">
    <name type="scientific">Cuscuta australis</name>
    <dbReference type="NCBI Taxonomy" id="267555"/>
    <lineage>
        <taxon>Eukaryota</taxon>
        <taxon>Viridiplantae</taxon>
        <taxon>Streptophyta</taxon>
        <taxon>Embryophyta</taxon>
        <taxon>Tracheophyta</taxon>
        <taxon>Spermatophyta</taxon>
        <taxon>Magnoliopsida</taxon>
        <taxon>eudicotyledons</taxon>
        <taxon>Gunneridae</taxon>
        <taxon>Pentapetalae</taxon>
        <taxon>asterids</taxon>
        <taxon>lamiids</taxon>
        <taxon>Solanales</taxon>
        <taxon>Convolvulaceae</taxon>
        <taxon>Cuscuteae</taxon>
        <taxon>Cuscuta</taxon>
        <taxon>Cuscuta subgen. Grammica</taxon>
        <taxon>Cuscuta sect. Cleistogrammica</taxon>
    </lineage>
</organism>
<evidence type="ECO:0000259" key="1">
    <source>
        <dbReference type="SMART" id="SM00181"/>
    </source>
</evidence>
<dbReference type="AlphaFoldDB" id="A0A328D0D7"/>
<sequence>MVLRRQMAASIHAIAAALAIVAVALPWSATADFSLAPLLSPIFGGVCKGGLCGKGNCKESASGGLGYECECDPGWKQARSQNDTLFKFLPCVIPNCSVDLSCGEGQAPAPAPEKNVNTSILEPCHWANCGGGSCNKTGAVTYTCICKEGYFNLLNSTGLPCVRECALGMDCKNLGFGLTNNSISPPPPSSSDGSSKDKVCNKVGCGKGSCRASGSSVLGYECECDPGWKQTLLQSDTSFKFLPCVIPNCSINYSCGEGAPAPAPDKRANTSIFELCNWAECGGGSCTKTSALTYTCECRKGYLNLLNITTFPCFKECSIGMDCNLTNRSSGSTSTPSVSNNTNKGSSMIVGGGFVWNAIAATSLAMCLFK</sequence>
<dbReference type="Proteomes" id="UP000249390">
    <property type="component" value="Unassembled WGS sequence"/>
</dbReference>
<protein>
    <recommendedName>
        <fullName evidence="1">EGF-like domain-containing protein</fullName>
    </recommendedName>
</protein>
<keyword evidence="3" id="KW-1185">Reference proteome</keyword>
<feature type="domain" description="EGF-like" evidence="1">
    <location>
        <begin position="46"/>
        <end position="97"/>
    </location>
</feature>